<organism evidence="3 4">
    <name type="scientific">Parvibaculum lavamentivorans (strain DS-1 / DSM 13023 / NCIMB 13966)</name>
    <dbReference type="NCBI Taxonomy" id="402881"/>
    <lineage>
        <taxon>Bacteria</taxon>
        <taxon>Pseudomonadati</taxon>
        <taxon>Pseudomonadota</taxon>
        <taxon>Alphaproteobacteria</taxon>
        <taxon>Hyphomicrobiales</taxon>
        <taxon>Parvibaculaceae</taxon>
        <taxon>Parvibaculum</taxon>
    </lineage>
</organism>
<dbReference type="EMBL" id="CP000774">
    <property type="protein sequence ID" value="ABS62343.1"/>
    <property type="molecule type" value="Genomic_DNA"/>
</dbReference>
<dbReference type="Pfam" id="PF13432">
    <property type="entry name" value="TPR_16"/>
    <property type="match status" value="3"/>
</dbReference>
<dbReference type="PANTHER" id="PTHR12558:SF13">
    <property type="entry name" value="CELL DIVISION CYCLE PROTEIN 27 HOMOLOG"/>
    <property type="match status" value="1"/>
</dbReference>
<dbReference type="Gene3D" id="1.25.40.10">
    <property type="entry name" value="Tetratricopeptide repeat domain"/>
    <property type="match status" value="3"/>
</dbReference>
<dbReference type="SUPFAM" id="SSF48452">
    <property type="entry name" value="TPR-like"/>
    <property type="match status" value="2"/>
</dbReference>
<protein>
    <submittedName>
        <fullName evidence="3">Tetratricopeptide TPR_2 repeat protein</fullName>
    </submittedName>
</protein>
<keyword evidence="1" id="KW-0802">TPR repeat</keyword>
<gene>
    <name evidence="3" type="ordered locus">Plav_0720</name>
</gene>
<dbReference type="PROSITE" id="PS50005">
    <property type="entry name" value="TPR"/>
    <property type="match status" value="1"/>
</dbReference>
<proteinExistence type="predicted"/>
<feature type="repeat" description="TPR" evidence="1">
    <location>
        <begin position="493"/>
        <end position="526"/>
    </location>
</feature>
<accession>A7HR10</accession>
<dbReference type="OrthoDB" id="9766710at2"/>
<keyword evidence="4" id="KW-1185">Reference proteome</keyword>
<dbReference type="InterPro" id="IPR019734">
    <property type="entry name" value="TPR_rpt"/>
</dbReference>
<dbReference type="KEGG" id="pla:Plav_0720"/>
<sequence length="595" mass="64615">MMCVVTAFVRGTPIVRLTRGVCFAALLGMGLSGCAGTGGFSGGLFSKEAESPYGAYLAGRHAASVNDNREAATFYDRALRDEPNDPIILERAFMASVTAGDMERAVPLARRLVAIEPGQRMARLTLSLADVKNGKYASAREEIALAEPGPFTALVGVLASAWAAAGEGDKALALEQLSAFEGRAAFALFRAYHEALMLEILGDAEGAGEAYKAAMETSGGGSIRVVQAYASYLSRQGRTDDARAVLEGFIGLSPDHPLAEYELKKLNAEGTLPPLVKNAPEGVAEALYGLGSALATDTSSNLAELYLNLAIYMRPDFDIARSLLAGSYEAQSRWADAIAAYDEVGKGTPLYMNARIQSALALDRLDKEAEAIAVLERLAKDDPEAIEPHVAMGDILRAKEKYAEAAVHYDRAIAMSGEPDERDWTLYYARGICAERLGQWDRAEADLTLALELSDDHPLVLNYLGYSWIEQHHRLDEALAMIEKAVERRPNDGFIVDSLGWARYRLGEYATAVKYLERAAELQPGDPTINEHLGDALWKVGRKIEARFQWRHALALEPEKKREDILRTKLDFGLEAGENAEKAENEKTAPAPAGS</sequence>
<evidence type="ECO:0000313" key="4">
    <source>
        <dbReference type="Proteomes" id="UP000006377"/>
    </source>
</evidence>
<dbReference type="SMART" id="SM00028">
    <property type="entry name" value="TPR"/>
    <property type="match status" value="7"/>
</dbReference>
<dbReference type="eggNOG" id="COG0457">
    <property type="taxonomic scope" value="Bacteria"/>
</dbReference>
<reference evidence="3 4" key="1">
    <citation type="journal article" date="2011" name="Stand. Genomic Sci.">
        <title>Complete genome sequence of Parvibaculum lavamentivorans type strain (DS-1(T)).</title>
        <authorList>
            <person name="Schleheck D."/>
            <person name="Weiss M."/>
            <person name="Pitluck S."/>
            <person name="Bruce D."/>
            <person name="Land M.L."/>
            <person name="Han S."/>
            <person name="Saunders E."/>
            <person name="Tapia R."/>
            <person name="Detter C."/>
            <person name="Brettin T."/>
            <person name="Han J."/>
            <person name="Woyke T."/>
            <person name="Goodwin L."/>
            <person name="Pennacchio L."/>
            <person name="Nolan M."/>
            <person name="Cook A.M."/>
            <person name="Kjelleberg S."/>
            <person name="Thomas T."/>
        </authorList>
    </citation>
    <scope>NUCLEOTIDE SEQUENCE [LARGE SCALE GENOMIC DNA]</scope>
    <source>
        <strain evidence="4">DS-1 / DSM 13023 / NCIMB 13966</strain>
    </source>
</reference>
<feature type="region of interest" description="Disordered" evidence="2">
    <location>
        <begin position="576"/>
        <end position="595"/>
    </location>
</feature>
<name>A7HR10_PARL1</name>
<evidence type="ECO:0000256" key="1">
    <source>
        <dbReference type="PROSITE-ProRule" id="PRU00339"/>
    </source>
</evidence>
<evidence type="ECO:0000313" key="3">
    <source>
        <dbReference type="EMBL" id="ABS62343.1"/>
    </source>
</evidence>
<dbReference type="InterPro" id="IPR011990">
    <property type="entry name" value="TPR-like_helical_dom_sf"/>
</dbReference>
<dbReference type="PANTHER" id="PTHR12558">
    <property type="entry name" value="CELL DIVISION CYCLE 16,23,27"/>
    <property type="match status" value="1"/>
</dbReference>
<dbReference type="AlphaFoldDB" id="A7HR10"/>
<dbReference type="HOGENOM" id="CLU_007251_2_1_5"/>
<dbReference type="STRING" id="402881.Plav_0720"/>
<evidence type="ECO:0000256" key="2">
    <source>
        <dbReference type="SAM" id="MobiDB-lite"/>
    </source>
</evidence>
<dbReference type="Proteomes" id="UP000006377">
    <property type="component" value="Chromosome"/>
</dbReference>